<keyword evidence="2" id="KW-1185">Reference proteome</keyword>
<proteinExistence type="predicted"/>
<protein>
    <submittedName>
        <fullName evidence="1">Uncharacterized protein</fullName>
    </submittedName>
</protein>
<dbReference type="PANTHER" id="PTHR33053:SF9">
    <property type="entry name" value="AGAP000105-PA"/>
    <property type="match status" value="1"/>
</dbReference>
<name>A0AAD5PLC7_9CRUS</name>
<sequence>MEMVVSCAKKVLRKKSEEGGVRTPSTIPHLEVDLHVDGLEIFQNSEKPGMIAILGRVHSIAPSFASTVQPTVLNFSNPFIIGFEHGQVKASAKELMKLTIDEFKRLCPHNLEAEGREFMASLRVVIADTPMRSFLKRITGHMGYWSCERCIQKGNTTVQTNKRNMNKGYFNFGLRLRFPGYQKPVIQLSDVNAPRRIDS</sequence>
<accession>A0AAD5PLC7</accession>
<evidence type="ECO:0000313" key="2">
    <source>
        <dbReference type="Proteomes" id="UP000820818"/>
    </source>
</evidence>
<dbReference type="EMBL" id="WJBH02000134">
    <property type="protein sequence ID" value="KAI9550532.1"/>
    <property type="molecule type" value="Genomic_DNA"/>
</dbReference>
<evidence type="ECO:0000313" key="1">
    <source>
        <dbReference type="EMBL" id="KAI9550532.1"/>
    </source>
</evidence>
<organism evidence="1 2">
    <name type="scientific">Daphnia sinensis</name>
    <dbReference type="NCBI Taxonomy" id="1820382"/>
    <lineage>
        <taxon>Eukaryota</taxon>
        <taxon>Metazoa</taxon>
        <taxon>Ecdysozoa</taxon>
        <taxon>Arthropoda</taxon>
        <taxon>Crustacea</taxon>
        <taxon>Branchiopoda</taxon>
        <taxon>Diplostraca</taxon>
        <taxon>Cladocera</taxon>
        <taxon>Anomopoda</taxon>
        <taxon>Daphniidae</taxon>
        <taxon>Daphnia</taxon>
        <taxon>Daphnia similis group</taxon>
    </lineage>
</organism>
<gene>
    <name evidence="1" type="ORF">GHT06_005234</name>
</gene>
<dbReference type="PANTHER" id="PTHR33053">
    <property type="entry name" value="PROTEIN, PUTATIVE-RELATED"/>
    <property type="match status" value="1"/>
</dbReference>
<comment type="caution">
    <text evidence="1">The sequence shown here is derived from an EMBL/GenBank/DDBJ whole genome shotgun (WGS) entry which is preliminary data.</text>
</comment>
<reference evidence="1" key="1">
    <citation type="submission" date="2022-05" db="EMBL/GenBank/DDBJ databases">
        <title>A multi-omics perspective on studying reproductive biology in Daphnia sinensis.</title>
        <authorList>
            <person name="Jia J."/>
        </authorList>
    </citation>
    <scope>NUCLEOTIDE SEQUENCE</scope>
    <source>
        <strain evidence="1">WSL</strain>
    </source>
</reference>
<dbReference type="AlphaFoldDB" id="A0AAD5PLC7"/>
<dbReference type="Proteomes" id="UP000820818">
    <property type="component" value="Unassembled WGS sequence"/>
</dbReference>